<evidence type="ECO:0008006" key="4">
    <source>
        <dbReference type="Google" id="ProtNLM"/>
    </source>
</evidence>
<reference evidence="2 3" key="1">
    <citation type="submission" date="2023-04" db="EMBL/GenBank/DDBJ databases">
        <title>Forest soil microbial communities from Buena Vista Peninsula, Colon Province, Panama.</title>
        <authorList>
            <person name="Bouskill N."/>
        </authorList>
    </citation>
    <scope>NUCLEOTIDE SEQUENCE [LARGE SCALE GENOMIC DNA]</scope>
    <source>
        <strain evidence="2 3">AC80</strain>
    </source>
</reference>
<accession>A0ABT6KS52</accession>
<evidence type="ECO:0000313" key="2">
    <source>
        <dbReference type="EMBL" id="MDH6193459.1"/>
    </source>
</evidence>
<sequence length="224" mass="24444">MSRPAPQVPIERRRPIPPFSSLDEVKRVAQYPHTIRVMVTMMAIAAVYFLGVTVYAFATRDHQNMVVVTVLVAVYLASFVGATKFALPSLMRRFYDRVMRGGVLCDVYPAGFPNAKTAILVDTRLSDAQAAFVHDATATWLGRLASDSAARAQLGDLFADGPIRSAEELVGPGGRGGFLVARDTDLNNGWRLVLPEANPRDPYRPYSKGVVVHINTPSPESTGK</sequence>
<keyword evidence="1" id="KW-1133">Transmembrane helix</keyword>
<evidence type="ECO:0000313" key="3">
    <source>
        <dbReference type="Proteomes" id="UP001160130"/>
    </source>
</evidence>
<dbReference type="EMBL" id="JARXVE010000001">
    <property type="protein sequence ID" value="MDH6193459.1"/>
    <property type="molecule type" value="Genomic_DNA"/>
</dbReference>
<keyword evidence="1" id="KW-0812">Transmembrane</keyword>
<feature type="transmembrane region" description="Helical" evidence="1">
    <location>
        <begin position="64"/>
        <end position="87"/>
    </location>
</feature>
<evidence type="ECO:0000256" key="1">
    <source>
        <dbReference type="SAM" id="Phobius"/>
    </source>
</evidence>
<comment type="caution">
    <text evidence="2">The sequence shown here is derived from an EMBL/GenBank/DDBJ whole genome shotgun (WGS) entry which is preliminary data.</text>
</comment>
<proteinExistence type="predicted"/>
<protein>
    <recommendedName>
        <fullName evidence="4">DUF3239 domain-containing protein</fullName>
    </recommendedName>
</protein>
<keyword evidence="1" id="KW-0472">Membrane</keyword>
<gene>
    <name evidence="2" type="ORF">M2272_000080</name>
</gene>
<dbReference type="RefSeq" id="WP_280830172.1">
    <property type="nucleotide sequence ID" value="NZ_JARXVE010000001.1"/>
</dbReference>
<dbReference type="Proteomes" id="UP001160130">
    <property type="component" value="Unassembled WGS sequence"/>
</dbReference>
<keyword evidence="3" id="KW-1185">Reference proteome</keyword>
<name>A0ABT6KS52_9MYCO</name>
<feature type="transmembrane region" description="Helical" evidence="1">
    <location>
        <begin position="37"/>
        <end position="58"/>
    </location>
</feature>
<organism evidence="2 3">
    <name type="scientific">Mycolicibacterium frederiksbergense</name>
    <dbReference type="NCBI Taxonomy" id="117567"/>
    <lineage>
        <taxon>Bacteria</taxon>
        <taxon>Bacillati</taxon>
        <taxon>Actinomycetota</taxon>
        <taxon>Actinomycetes</taxon>
        <taxon>Mycobacteriales</taxon>
        <taxon>Mycobacteriaceae</taxon>
        <taxon>Mycolicibacterium</taxon>
    </lineage>
</organism>